<reference evidence="2" key="1">
    <citation type="journal article" date="2022" name="Mol. Ecol. Resour.">
        <title>The genomes of chicory, endive, great burdock and yacon provide insights into Asteraceae palaeo-polyploidization history and plant inulin production.</title>
        <authorList>
            <person name="Fan W."/>
            <person name="Wang S."/>
            <person name="Wang H."/>
            <person name="Wang A."/>
            <person name="Jiang F."/>
            <person name="Liu H."/>
            <person name="Zhao H."/>
            <person name="Xu D."/>
            <person name="Zhang Y."/>
        </authorList>
    </citation>
    <scope>NUCLEOTIDE SEQUENCE [LARGE SCALE GENOMIC DNA]</scope>
    <source>
        <strain evidence="2">cv. Niubang</strain>
    </source>
</reference>
<organism evidence="1 2">
    <name type="scientific">Arctium lappa</name>
    <name type="common">Greater burdock</name>
    <name type="synonym">Lappa major</name>
    <dbReference type="NCBI Taxonomy" id="4217"/>
    <lineage>
        <taxon>Eukaryota</taxon>
        <taxon>Viridiplantae</taxon>
        <taxon>Streptophyta</taxon>
        <taxon>Embryophyta</taxon>
        <taxon>Tracheophyta</taxon>
        <taxon>Spermatophyta</taxon>
        <taxon>Magnoliopsida</taxon>
        <taxon>eudicotyledons</taxon>
        <taxon>Gunneridae</taxon>
        <taxon>Pentapetalae</taxon>
        <taxon>asterids</taxon>
        <taxon>campanulids</taxon>
        <taxon>Asterales</taxon>
        <taxon>Asteraceae</taxon>
        <taxon>Carduoideae</taxon>
        <taxon>Cardueae</taxon>
        <taxon>Arctiinae</taxon>
        <taxon>Arctium</taxon>
    </lineage>
</organism>
<reference evidence="1 2" key="2">
    <citation type="journal article" date="2022" name="Mol. Ecol. Resour.">
        <title>The genomes of chicory, endive, great burdock and yacon provide insights into Asteraceae paleo-polyploidization history and plant inulin production.</title>
        <authorList>
            <person name="Fan W."/>
            <person name="Wang S."/>
            <person name="Wang H."/>
            <person name="Wang A."/>
            <person name="Jiang F."/>
            <person name="Liu H."/>
            <person name="Zhao H."/>
            <person name="Xu D."/>
            <person name="Zhang Y."/>
        </authorList>
    </citation>
    <scope>NUCLEOTIDE SEQUENCE [LARGE SCALE GENOMIC DNA]</scope>
    <source>
        <strain evidence="2">cv. Niubang</strain>
    </source>
</reference>
<evidence type="ECO:0000313" key="1">
    <source>
        <dbReference type="EMBL" id="KAI3770911.1"/>
    </source>
</evidence>
<protein>
    <submittedName>
        <fullName evidence="1">Uncharacterized protein</fullName>
    </submittedName>
</protein>
<gene>
    <name evidence="1" type="ORF">L6452_02059</name>
</gene>
<accession>A0ACB9FJ98</accession>
<dbReference type="EMBL" id="CM042047">
    <property type="protein sequence ID" value="KAI3770911.1"/>
    <property type="molecule type" value="Genomic_DNA"/>
</dbReference>
<comment type="caution">
    <text evidence="1">The sequence shown here is derived from an EMBL/GenBank/DDBJ whole genome shotgun (WGS) entry which is preliminary data.</text>
</comment>
<dbReference type="Proteomes" id="UP001055879">
    <property type="component" value="Linkage Group LG01"/>
</dbReference>
<keyword evidence="2" id="KW-1185">Reference proteome</keyword>
<evidence type="ECO:0000313" key="2">
    <source>
        <dbReference type="Proteomes" id="UP001055879"/>
    </source>
</evidence>
<sequence length="67" mass="7576">MILHHLSSWDLEPQNPHLHLPHQVHRLGARVEELDWVPSEVSSPLVIFGSFRLKDSSGLQKSSLGKT</sequence>
<proteinExistence type="predicted"/>
<name>A0ACB9FJ98_ARCLA</name>